<keyword evidence="3" id="KW-0408">Iron</keyword>
<organism evidence="6">
    <name type="scientific">marine sediment metagenome</name>
    <dbReference type="NCBI Taxonomy" id="412755"/>
    <lineage>
        <taxon>unclassified sequences</taxon>
        <taxon>metagenomes</taxon>
        <taxon>ecological metagenomes</taxon>
    </lineage>
</organism>
<feature type="non-terminal residue" evidence="6">
    <location>
        <position position="1"/>
    </location>
</feature>
<dbReference type="PANTHER" id="PTHR43342">
    <property type="entry name" value="NADH-QUINONE OXIDOREDUCTASE, E SUBUNIT"/>
    <property type="match status" value="1"/>
</dbReference>
<evidence type="ECO:0000256" key="3">
    <source>
        <dbReference type="ARBA" id="ARBA00023004"/>
    </source>
</evidence>
<dbReference type="GO" id="GO:0051537">
    <property type="term" value="F:2 iron, 2 sulfur cluster binding"/>
    <property type="evidence" value="ECO:0007669"/>
    <property type="project" value="UniProtKB-KW"/>
</dbReference>
<evidence type="ECO:0000256" key="1">
    <source>
        <dbReference type="ARBA" id="ARBA00022714"/>
    </source>
</evidence>
<evidence type="ECO:0000256" key="2">
    <source>
        <dbReference type="ARBA" id="ARBA00022723"/>
    </source>
</evidence>
<accession>X1ETR7</accession>
<dbReference type="GO" id="GO:0046872">
    <property type="term" value="F:metal ion binding"/>
    <property type="evidence" value="ECO:0007669"/>
    <property type="project" value="UniProtKB-KW"/>
</dbReference>
<dbReference type="InterPro" id="IPR028431">
    <property type="entry name" value="NADP_DH_HndA-like"/>
</dbReference>
<dbReference type="InterPro" id="IPR042128">
    <property type="entry name" value="NuoE_dom"/>
</dbReference>
<comment type="cofactor">
    <cofactor evidence="5">
        <name>[2Fe-2S] cluster</name>
        <dbReference type="ChEBI" id="CHEBI:190135"/>
    </cofactor>
</comment>
<dbReference type="SUPFAM" id="SSF52833">
    <property type="entry name" value="Thioredoxin-like"/>
    <property type="match status" value="1"/>
</dbReference>
<comment type="caution">
    <text evidence="6">The sequence shown here is derived from an EMBL/GenBank/DDBJ whole genome shotgun (WGS) entry which is preliminary data.</text>
</comment>
<name>X1ETR7_9ZZZZ</name>
<reference evidence="6" key="1">
    <citation type="journal article" date="2014" name="Front. Microbiol.">
        <title>High frequency of phylogenetically diverse reductive dehalogenase-homologous genes in deep subseafloor sedimentary metagenomes.</title>
        <authorList>
            <person name="Kawai M."/>
            <person name="Futagami T."/>
            <person name="Toyoda A."/>
            <person name="Takaki Y."/>
            <person name="Nishi S."/>
            <person name="Hori S."/>
            <person name="Arai W."/>
            <person name="Tsubouchi T."/>
            <person name="Morono Y."/>
            <person name="Uchiyama I."/>
            <person name="Ito T."/>
            <person name="Fujiyama A."/>
            <person name="Inagaki F."/>
            <person name="Takami H."/>
        </authorList>
    </citation>
    <scope>NUCLEOTIDE SEQUENCE</scope>
    <source>
        <strain evidence="6">Expedition CK06-06</strain>
    </source>
</reference>
<dbReference type="AlphaFoldDB" id="X1ETR7"/>
<dbReference type="InterPro" id="IPR036249">
    <property type="entry name" value="Thioredoxin-like_sf"/>
</dbReference>
<evidence type="ECO:0000256" key="4">
    <source>
        <dbReference type="ARBA" id="ARBA00023014"/>
    </source>
</evidence>
<keyword evidence="1" id="KW-0001">2Fe-2S</keyword>
<gene>
    <name evidence="6" type="ORF">S03H2_02117</name>
</gene>
<dbReference type="Pfam" id="PF01257">
    <property type="entry name" value="2Fe-2S_thioredx"/>
    <property type="match status" value="1"/>
</dbReference>
<keyword evidence="2" id="KW-0479">Metal-binding</keyword>
<dbReference type="EMBL" id="BARU01000680">
    <property type="protein sequence ID" value="GAH23705.1"/>
    <property type="molecule type" value="Genomic_DNA"/>
</dbReference>
<protein>
    <recommendedName>
        <fullName evidence="7">NAD(P)H-dependent oxidoreductase subunit E</fullName>
    </recommendedName>
</protein>
<dbReference type="CDD" id="cd03064">
    <property type="entry name" value="TRX_Fd_NuoE"/>
    <property type="match status" value="1"/>
</dbReference>
<evidence type="ECO:0008006" key="7">
    <source>
        <dbReference type="Google" id="ProtNLM"/>
    </source>
</evidence>
<evidence type="ECO:0000256" key="5">
    <source>
        <dbReference type="ARBA" id="ARBA00034078"/>
    </source>
</evidence>
<evidence type="ECO:0000313" key="6">
    <source>
        <dbReference type="EMBL" id="GAH23705.1"/>
    </source>
</evidence>
<dbReference type="Gene3D" id="3.40.30.10">
    <property type="entry name" value="Glutaredoxin"/>
    <property type="match status" value="1"/>
</dbReference>
<dbReference type="PANTHER" id="PTHR43342:SF1">
    <property type="entry name" value="BIFURCATING [FEFE] HYDROGENASE GAMMA SUBUNIT"/>
    <property type="match status" value="1"/>
</dbReference>
<keyword evidence="4" id="KW-0411">Iron-sulfur</keyword>
<dbReference type="FunFam" id="3.40.30.10:FF:000015">
    <property type="entry name" value="NADH-quinone oxidoreductase subunit E"/>
    <property type="match status" value="1"/>
</dbReference>
<sequence>GKNIIRFCENAPCHVVGAPEVLESLEKELGIKIGETTKDKKFTLLTTSCIGICGVGPVMVINNNVYGNLKSEDIPRILANYK</sequence>
<proteinExistence type="predicted"/>